<proteinExistence type="predicted"/>
<dbReference type="GO" id="GO:0000166">
    <property type="term" value="F:nucleotide binding"/>
    <property type="evidence" value="ECO:0007669"/>
    <property type="project" value="UniProtKB-KW"/>
</dbReference>
<dbReference type="Proteomes" id="UP000886188">
    <property type="component" value="Unassembled WGS sequence"/>
</dbReference>
<protein>
    <submittedName>
        <fullName evidence="3">Tryptophan 7-halogenase</fullName>
    </submittedName>
</protein>
<feature type="binding site" evidence="2">
    <location>
        <position position="343"/>
    </location>
    <ligand>
        <name>FAD</name>
        <dbReference type="ChEBI" id="CHEBI:57692"/>
    </ligand>
</feature>
<dbReference type="InterPro" id="IPR006905">
    <property type="entry name" value="Flavin_halogenase"/>
</dbReference>
<keyword evidence="2" id="KW-0285">Flavoprotein</keyword>
<dbReference type="InterPro" id="IPR033856">
    <property type="entry name" value="Trp_halogen"/>
</dbReference>
<dbReference type="GO" id="GO:0004497">
    <property type="term" value="F:monooxygenase activity"/>
    <property type="evidence" value="ECO:0007669"/>
    <property type="project" value="InterPro"/>
</dbReference>
<dbReference type="PANTHER" id="PTHR43747:SF4">
    <property type="entry name" value="FLAVIN-DEPENDENT TRYPTOPHAN HALOGENASE"/>
    <property type="match status" value="1"/>
</dbReference>
<dbReference type="Gene3D" id="3.50.50.60">
    <property type="entry name" value="FAD/NAD(P)-binding domain"/>
    <property type="match status" value="1"/>
</dbReference>
<dbReference type="EMBL" id="DRGM01000210">
    <property type="protein sequence ID" value="HEA19007.1"/>
    <property type="molecule type" value="Genomic_DNA"/>
</dbReference>
<dbReference type="InterPro" id="IPR050816">
    <property type="entry name" value="Flavin-dep_Halogenase_NPB"/>
</dbReference>
<keyword evidence="2" id="KW-0547">Nucleotide-binding</keyword>
<evidence type="ECO:0000256" key="1">
    <source>
        <dbReference type="PIRSR" id="PIRSR011396-1"/>
    </source>
</evidence>
<dbReference type="RefSeq" id="WP_304185520.1">
    <property type="nucleotide sequence ID" value="NZ_DRGM01000210.1"/>
</dbReference>
<evidence type="ECO:0000256" key="2">
    <source>
        <dbReference type="PIRSR" id="PIRSR011396-2"/>
    </source>
</evidence>
<dbReference type="InterPro" id="IPR036188">
    <property type="entry name" value="FAD/NAD-bd_sf"/>
</dbReference>
<dbReference type="SUPFAM" id="SSF51905">
    <property type="entry name" value="FAD/NAD(P)-binding domain"/>
    <property type="match status" value="1"/>
</dbReference>
<dbReference type="Pfam" id="PF04820">
    <property type="entry name" value="Trp_halogenase"/>
    <property type="match status" value="1"/>
</dbReference>
<comment type="caution">
    <text evidence="3">The sequence shown here is derived from an EMBL/GenBank/DDBJ whole genome shotgun (WGS) entry which is preliminary data.</text>
</comment>
<gene>
    <name evidence="3" type="ORF">ENH88_21660</name>
</gene>
<evidence type="ECO:0000313" key="3">
    <source>
        <dbReference type="EMBL" id="HEA19007.1"/>
    </source>
</evidence>
<dbReference type="PIRSF" id="PIRSF011396">
    <property type="entry name" value="Trp_halogenase"/>
    <property type="match status" value="1"/>
</dbReference>
<organism evidence="3">
    <name type="scientific">Pseudoalteromonas prydzensis</name>
    <dbReference type="NCBI Taxonomy" id="182141"/>
    <lineage>
        <taxon>Bacteria</taxon>
        <taxon>Pseudomonadati</taxon>
        <taxon>Pseudomonadota</taxon>
        <taxon>Gammaproteobacteria</taxon>
        <taxon>Alteromonadales</taxon>
        <taxon>Pseudoalteromonadaceae</taxon>
        <taxon>Pseudoalteromonas</taxon>
    </lineage>
</organism>
<dbReference type="PANTHER" id="PTHR43747">
    <property type="entry name" value="FAD-BINDING PROTEIN"/>
    <property type="match status" value="1"/>
</dbReference>
<feature type="active site" evidence="1">
    <location>
        <position position="80"/>
    </location>
</feature>
<feature type="binding site" evidence="2">
    <location>
        <position position="80"/>
    </location>
    <ligand>
        <name>7-chloro-L-tryptophan</name>
        <dbReference type="ChEBI" id="CHEBI:58713"/>
    </ligand>
</feature>
<dbReference type="AlphaFoldDB" id="A0A7V1D336"/>
<feature type="binding site" evidence="2">
    <location>
        <begin position="15"/>
        <end position="18"/>
    </location>
    <ligand>
        <name>FAD</name>
        <dbReference type="ChEBI" id="CHEBI:57692"/>
    </ligand>
</feature>
<feature type="binding site" evidence="2">
    <location>
        <position position="339"/>
    </location>
    <ligand>
        <name>L-tryptophan</name>
        <dbReference type="ChEBI" id="CHEBI:57912"/>
    </ligand>
</feature>
<accession>A0A7V1D336</accession>
<keyword evidence="2" id="KW-0274">FAD</keyword>
<reference evidence="3" key="1">
    <citation type="journal article" date="2020" name="mSystems">
        <title>Genome- and Community-Level Interaction Insights into Carbon Utilization and Element Cycling Functions of Hydrothermarchaeota in Hydrothermal Sediment.</title>
        <authorList>
            <person name="Zhou Z."/>
            <person name="Liu Y."/>
            <person name="Xu W."/>
            <person name="Pan J."/>
            <person name="Luo Z.H."/>
            <person name="Li M."/>
        </authorList>
    </citation>
    <scope>NUCLEOTIDE SEQUENCE [LARGE SCALE GENOMIC DNA]</scope>
    <source>
        <strain evidence="3">HyVt-346</strain>
    </source>
</reference>
<feature type="binding site" evidence="2">
    <location>
        <position position="330"/>
    </location>
    <ligand>
        <name>FAD</name>
        <dbReference type="ChEBI" id="CHEBI:57692"/>
    </ligand>
</feature>
<sequence length="500" mass="56420">MKHNNTIQNVVIAGGGTAGWMAAAALSKLVGKNINVTLIESDEIATVGVGEATIPPIRTFHKLLGINEQEFMQATQASFKLGISFENWGQTNTQYIHSFGMTGKECWAGEFHHFWLHSLSLGLESEFGQYCYELQAAKQNKFAFSQQNPINYAFHMDASRYALFLREFTQQLGVTRREGKITHVNKCPSSGFINSLTLSDNSTIAGDFFIDCTGFRGLLIEQALHTGYEDWSHFLPCDSAIAVQTTAVDEDIKPYTRAIAHDAGWQWQIPLQQRVGNGLVYCSRYLADDQAKQLLLANIQGDTLTEPKIIKFKTGRRRKGWNKNCLALGLASGFVEPLESTSIHLIMSGIIRFMRLFPFNGITEQAVSEYNKQLKSEIENIRDFIVLHYKVTDRTDSEFWRHCNSMEIPDTLAHKISLFKHTGRVFLDDGDIFRVDSWVQVMLGQGIKPEQHHLIASLMSDAELTRFLSSIKQQITQRVAALPSHKAFLQQYCPTDLKQP</sequence>
<name>A0A7V1D336_9GAMM</name>